<dbReference type="AlphaFoldDB" id="A0A0B6Y2J5"/>
<feature type="non-terminal residue" evidence="1">
    <location>
        <position position="1"/>
    </location>
</feature>
<name>A0A0B6Y2J5_9EUPU</name>
<reference evidence="1" key="1">
    <citation type="submission" date="2014-12" db="EMBL/GenBank/DDBJ databases">
        <title>Insight into the proteome of Arion vulgaris.</title>
        <authorList>
            <person name="Aradska J."/>
            <person name="Bulat T."/>
            <person name="Smidak R."/>
            <person name="Sarate P."/>
            <person name="Gangsoo J."/>
            <person name="Sialana F."/>
            <person name="Bilban M."/>
            <person name="Lubec G."/>
        </authorList>
    </citation>
    <scope>NUCLEOTIDE SEQUENCE</scope>
    <source>
        <tissue evidence="1">Skin</tissue>
    </source>
</reference>
<accession>A0A0B6Y2J5</accession>
<gene>
    <name evidence="1" type="primary">ORF10910</name>
</gene>
<evidence type="ECO:0000313" key="1">
    <source>
        <dbReference type="EMBL" id="CEK50497.1"/>
    </source>
</evidence>
<sequence length="81" mass="9596">VPSFDTLFIPIEVQKNISENQPKDFFTKRPEVVQRLVTDYIIVPHLTCPYLLVLQLSVISRQNERDVVRQTWASVNNRQKW</sequence>
<evidence type="ECO:0008006" key="2">
    <source>
        <dbReference type="Google" id="ProtNLM"/>
    </source>
</evidence>
<dbReference type="EMBL" id="HACG01003632">
    <property type="protein sequence ID" value="CEK50497.1"/>
    <property type="molecule type" value="Transcribed_RNA"/>
</dbReference>
<proteinExistence type="predicted"/>
<organism evidence="1">
    <name type="scientific">Arion vulgaris</name>
    <dbReference type="NCBI Taxonomy" id="1028688"/>
    <lineage>
        <taxon>Eukaryota</taxon>
        <taxon>Metazoa</taxon>
        <taxon>Spiralia</taxon>
        <taxon>Lophotrochozoa</taxon>
        <taxon>Mollusca</taxon>
        <taxon>Gastropoda</taxon>
        <taxon>Heterobranchia</taxon>
        <taxon>Euthyneura</taxon>
        <taxon>Panpulmonata</taxon>
        <taxon>Eupulmonata</taxon>
        <taxon>Stylommatophora</taxon>
        <taxon>Helicina</taxon>
        <taxon>Arionoidea</taxon>
        <taxon>Arionidae</taxon>
        <taxon>Arion</taxon>
    </lineage>
</organism>
<feature type="non-terminal residue" evidence="1">
    <location>
        <position position="81"/>
    </location>
</feature>
<protein>
    <recommendedName>
        <fullName evidence="2">Hexosyltransferase</fullName>
    </recommendedName>
</protein>